<evidence type="ECO:0000259" key="5">
    <source>
        <dbReference type="Pfam" id="PF00112"/>
    </source>
</evidence>
<dbReference type="InterPro" id="IPR000169">
    <property type="entry name" value="Pept_cys_AS"/>
</dbReference>
<evidence type="ECO:0000313" key="7">
    <source>
        <dbReference type="Proteomes" id="UP000886998"/>
    </source>
</evidence>
<evidence type="ECO:0000256" key="1">
    <source>
        <dbReference type="ARBA" id="ARBA00008455"/>
    </source>
</evidence>
<keyword evidence="3" id="KW-0378">Hydrolase</keyword>
<dbReference type="GO" id="GO:0008234">
    <property type="term" value="F:cysteine-type peptidase activity"/>
    <property type="evidence" value="ECO:0007669"/>
    <property type="project" value="UniProtKB-KW"/>
</dbReference>
<dbReference type="AlphaFoldDB" id="A0A8X6IGL4"/>
<keyword evidence="2" id="KW-0645">Protease</keyword>
<dbReference type="Proteomes" id="UP000886998">
    <property type="component" value="Unassembled WGS sequence"/>
</dbReference>
<evidence type="ECO:0000313" key="6">
    <source>
        <dbReference type="EMBL" id="GFS44135.1"/>
    </source>
</evidence>
<dbReference type="PROSITE" id="PS00139">
    <property type="entry name" value="THIOL_PROTEASE_CYS"/>
    <property type="match status" value="1"/>
</dbReference>
<protein>
    <submittedName>
        <fullName evidence="6">Dipeptidyl peptidase 1</fullName>
    </submittedName>
</protein>
<feature type="non-terminal residue" evidence="6">
    <location>
        <position position="84"/>
    </location>
</feature>
<dbReference type="SUPFAM" id="SSF54001">
    <property type="entry name" value="Cysteine proteinases"/>
    <property type="match status" value="1"/>
</dbReference>
<dbReference type="InterPro" id="IPR000668">
    <property type="entry name" value="Peptidase_C1A_C"/>
</dbReference>
<feature type="domain" description="Peptidase C1A papain C-terminal" evidence="5">
    <location>
        <begin position="19"/>
        <end position="81"/>
    </location>
</feature>
<dbReference type="GO" id="GO:0006508">
    <property type="term" value="P:proteolysis"/>
    <property type="evidence" value="ECO:0007669"/>
    <property type="project" value="UniProtKB-KW"/>
</dbReference>
<organism evidence="6 7">
    <name type="scientific">Trichonephila inaurata madagascariensis</name>
    <dbReference type="NCBI Taxonomy" id="2747483"/>
    <lineage>
        <taxon>Eukaryota</taxon>
        <taxon>Metazoa</taxon>
        <taxon>Ecdysozoa</taxon>
        <taxon>Arthropoda</taxon>
        <taxon>Chelicerata</taxon>
        <taxon>Arachnida</taxon>
        <taxon>Araneae</taxon>
        <taxon>Araneomorphae</taxon>
        <taxon>Entelegynae</taxon>
        <taxon>Araneoidea</taxon>
        <taxon>Nephilidae</taxon>
        <taxon>Trichonephila</taxon>
        <taxon>Trichonephila inaurata</taxon>
    </lineage>
</organism>
<accession>A0A8X6IGL4</accession>
<dbReference type="OrthoDB" id="3789175at2759"/>
<evidence type="ECO:0000256" key="4">
    <source>
        <dbReference type="ARBA" id="ARBA00022807"/>
    </source>
</evidence>
<name>A0A8X6IGL4_9ARAC</name>
<dbReference type="Gene3D" id="3.90.70.10">
    <property type="entry name" value="Cysteine proteinases"/>
    <property type="match status" value="1"/>
</dbReference>
<sequence>LPPLRPGVPIGSKALFDSLPQEFDWRNVSGVNYVSPIRDQGGCGSCYAFSSMAMLESRLRIQTNNKVQVVFSPQDIVGCSKYSQ</sequence>
<dbReference type="EMBL" id="BMAV01025732">
    <property type="protein sequence ID" value="GFS44135.1"/>
    <property type="molecule type" value="Genomic_DNA"/>
</dbReference>
<proteinExistence type="inferred from homology"/>
<keyword evidence="7" id="KW-1185">Reference proteome</keyword>
<comment type="similarity">
    <text evidence="1">Belongs to the peptidase C1 family.</text>
</comment>
<keyword evidence="4" id="KW-0788">Thiol protease</keyword>
<comment type="caution">
    <text evidence="6">The sequence shown here is derived from an EMBL/GenBank/DDBJ whole genome shotgun (WGS) entry which is preliminary data.</text>
</comment>
<dbReference type="InterPro" id="IPR013128">
    <property type="entry name" value="Peptidase_C1A"/>
</dbReference>
<gene>
    <name evidence="6" type="primary">Ctsc</name>
    <name evidence="6" type="ORF">TNIN_69921</name>
</gene>
<feature type="non-terminal residue" evidence="6">
    <location>
        <position position="1"/>
    </location>
</feature>
<evidence type="ECO:0000256" key="2">
    <source>
        <dbReference type="ARBA" id="ARBA00022670"/>
    </source>
</evidence>
<dbReference type="InterPro" id="IPR038765">
    <property type="entry name" value="Papain-like_cys_pep_sf"/>
</dbReference>
<evidence type="ECO:0000256" key="3">
    <source>
        <dbReference type="ARBA" id="ARBA00022801"/>
    </source>
</evidence>
<dbReference type="Pfam" id="PF00112">
    <property type="entry name" value="Peptidase_C1"/>
    <property type="match status" value="1"/>
</dbReference>
<dbReference type="PANTHER" id="PTHR12411">
    <property type="entry name" value="CYSTEINE PROTEASE FAMILY C1-RELATED"/>
    <property type="match status" value="1"/>
</dbReference>
<reference evidence="6" key="1">
    <citation type="submission" date="2020-08" db="EMBL/GenBank/DDBJ databases">
        <title>Multicomponent nature underlies the extraordinary mechanical properties of spider dragline silk.</title>
        <authorList>
            <person name="Kono N."/>
            <person name="Nakamura H."/>
            <person name="Mori M."/>
            <person name="Yoshida Y."/>
            <person name="Ohtoshi R."/>
            <person name="Malay A.D."/>
            <person name="Moran D.A.P."/>
            <person name="Tomita M."/>
            <person name="Numata K."/>
            <person name="Arakawa K."/>
        </authorList>
    </citation>
    <scope>NUCLEOTIDE SEQUENCE</scope>
</reference>